<dbReference type="AlphaFoldDB" id="A0A846MYD3"/>
<protein>
    <submittedName>
        <fullName evidence="3">Peptidoglycan/LPS O-acetylase OafA/YrhL</fullName>
    </submittedName>
</protein>
<dbReference type="RefSeq" id="WP_167082786.1">
    <property type="nucleotide sequence ID" value="NZ_BAAADC010000001.1"/>
</dbReference>
<keyword evidence="1" id="KW-0812">Transmembrane</keyword>
<keyword evidence="4" id="KW-1185">Reference proteome</keyword>
<dbReference type="GO" id="GO:0016747">
    <property type="term" value="F:acyltransferase activity, transferring groups other than amino-acyl groups"/>
    <property type="evidence" value="ECO:0007669"/>
    <property type="project" value="InterPro"/>
</dbReference>
<feature type="transmembrane region" description="Helical" evidence="1">
    <location>
        <begin position="96"/>
        <end position="114"/>
    </location>
</feature>
<accession>A0A846MYD3</accession>
<dbReference type="Proteomes" id="UP000570514">
    <property type="component" value="Unassembled WGS sequence"/>
</dbReference>
<dbReference type="Pfam" id="PF01757">
    <property type="entry name" value="Acyl_transf_3"/>
    <property type="match status" value="1"/>
</dbReference>
<evidence type="ECO:0000256" key="1">
    <source>
        <dbReference type="SAM" id="Phobius"/>
    </source>
</evidence>
<sequence>MKRLYSLDAIRGLAALTIVIWHWQHFFALSGHWQTVWSRDWQPLYRVLEPLYLEAWAAVDLFFALSGFVFFWLYGQAIREGKVKPGHFALLRFSRLWPLHALMLVTITVLQALFHAKTGVDFIFPAEGWDRFAAHALMLHQWLPPTIEQTFNGPSWTVSIEAGLYVLFFLLCRAGFNGWRVAVLVALCGVFLFSWNWFIARGLMGFFLGGAAYYAVEKIRLMKAAKTISAAICLFTLALWALVVVEIEWGPLHNLIIYVTDRLPDDAYDNEFTDRYFHIAYILTVIPISVVALALSEVVLGLFPTFYRKATHLGDISYGVYMLHFPLQTACALVAVTVGLQPSFFMQGWVMLAFYAVLLSLAWLSYTYFEKPMQKLIRKLVEKPESPKTAH</sequence>
<feature type="transmembrane region" description="Helical" evidence="1">
    <location>
        <begin position="12"/>
        <end position="33"/>
    </location>
</feature>
<feature type="transmembrane region" description="Helical" evidence="1">
    <location>
        <begin position="153"/>
        <end position="171"/>
    </location>
</feature>
<comment type="caution">
    <text evidence="3">The sequence shown here is derived from an EMBL/GenBank/DDBJ whole genome shotgun (WGS) entry which is preliminary data.</text>
</comment>
<name>A0A846MYD3_9PROT</name>
<reference evidence="3 4" key="1">
    <citation type="submission" date="2020-03" db="EMBL/GenBank/DDBJ databases">
        <title>Genomic Encyclopedia of Type Strains, Phase IV (KMG-IV): sequencing the most valuable type-strain genomes for metagenomic binning, comparative biology and taxonomic classification.</title>
        <authorList>
            <person name="Goeker M."/>
        </authorList>
    </citation>
    <scope>NUCLEOTIDE SEQUENCE [LARGE SCALE GENOMIC DNA]</scope>
    <source>
        <strain evidence="3 4">DSM 19867</strain>
    </source>
</reference>
<evidence type="ECO:0000313" key="4">
    <source>
        <dbReference type="Proteomes" id="UP000570514"/>
    </source>
</evidence>
<keyword evidence="1" id="KW-0472">Membrane</keyword>
<dbReference type="InterPro" id="IPR050879">
    <property type="entry name" value="Acyltransferase_3"/>
</dbReference>
<dbReference type="GO" id="GO:0016020">
    <property type="term" value="C:membrane"/>
    <property type="evidence" value="ECO:0007669"/>
    <property type="project" value="TreeGrafter"/>
</dbReference>
<evidence type="ECO:0000259" key="2">
    <source>
        <dbReference type="Pfam" id="PF01757"/>
    </source>
</evidence>
<dbReference type="GO" id="GO:0000271">
    <property type="term" value="P:polysaccharide biosynthetic process"/>
    <property type="evidence" value="ECO:0007669"/>
    <property type="project" value="TreeGrafter"/>
</dbReference>
<organism evidence="3 4">
    <name type="scientific">Rhizomicrobium palustre</name>
    <dbReference type="NCBI Taxonomy" id="189966"/>
    <lineage>
        <taxon>Bacteria</taxon>
        <taxon>Pseudomonadati</taxon>
        <taxon>Pseudomonadota</taxon>
        <taxon>Alphaproteobacteria</taxon>
        <taxon>Micropepsales</taxon>
        <taxon>Micropepsaceae</taxon>
        <taxon>Rhizomicrobium</taxon>
    </lineage>
</organism>
<keyword evidence="1" id="KW-1133">Transmembrane helix</keyword>
<feature type="transmembrane region" description="Helical" evidence="1">
    <location>
        <begin position="53"/>
        <end position="75"/>
    </location>
</feature>
<feature type="domain" description="Acyltransferase 3" evidence="2">
    <location>
        <begin position="5"/>
        <end position="364"/>
    </location>
</feature>
<dbReference type="PANTHER" id="PTHR23028">
    <property type="entry name" value="ACETYLTRANSFERASE"/>
    <property type="match status" value="1"/>
</dbReference>
<feature type="transmembrane region" description="Helical" evidence="1">
    <location>
        <begin position="178"/>
        <end position="193"/>
    </location>
</feature>
<gene>
    <name evidence="3" type="ORF">FHS83_001946</name>
</gene>
<dbReference type="EMBL" id="JAASRM010000001">
    <property type="protein sequence ID" value="NIK88628.1"/>
    <property type="molecule type" value="Genomic_DNA"/>
</dbReference>
<proteinExistence type="predicted"/>
<dbReference type="InterPro" id="IPR002656">
    <property type="entry name" value="Acyl_transf_3_dom"/>
</dbReference>
<feature type="transmembrane region" description="Helical" evidence="1">
    <location>
        <begin position="228"/>
        <end position="245"/>
    </location>
</feature>
<feature type="transmembrane region" description="Helical" evidence="1">
    <location>
        <begin position="279"/>
        <end position="306"/>
    </location>
</feature>
<feature type="transmembrane region" description="Helical" evidence="1">
    <location>
        <begin position="346"/>
        <end position="369"/>
    </location>
</feature>
<feature type="transmembrane region" description="Helical" evidence="1">
    <location>
        <begin position="199"/>
        <end position="216"/>
    </location>
</feature>
<dbReference type="PANTHER" id="PTHR23028:SF131">
    <property type="entry name" value="BLR2367 PROTEIN"/>
    <property type="match status" value="1"/>
</dbReference>
<feature type="transmembrane region" description="Helical" evidence="1">
    <location>
        <begin position="318"/>
        <end position="340"/>
    </location>
</feature>
<evidence type="ECO:0000313" key="3">
    <source>
        <dbReference type="EMBL" id="NIK88628.1"/>
    </source>
</evidence>